<keyword evidence="3" id="KW-1185">Reference proteome</keyword>
<name>A0ABR3SFT4_9PEZI</name>
<gene>
    <name evidence="2" type="ORF">SLS56_009967</name>
</gene>
<feature type="compositionally biased region" description="Polar residues" evidence="1">
    <location>
        <begin position="32"/>
        <end position="46"/>
    </location>
</feature>
<proteinExistence type="predicted"/>
<dbReference type="EMBL" id="JAJVDC020000181">
    <property type="protein sequence ID" value="KAL1619766.1"/>
    <property type="molecule type" value="Genomic_DNA"/>
</dbReference>
<reference evidence="2 3" key="1">
    <citation type="submission" date="2024-02" db="EMBL/GenBank/DDBJ databases">
        <title>De novo assembly and annotation of 12 fungi associated with fruit tree decline syndrome in Ontario, Canada.</title>
        <authorList>
            <person name="Sulman M."/>
            <person name="Ellouze W."/>
            <person name="Ilyukhin E."/>
        </authorList>
    </citation>
    <scope>NUCLEOTIDE SEQUENCE [LARGE SCALE GENOMIC DNA]</scope>
    <source>
        <strain evidence="2 3">M1-105</strain>
    </source>
</reference>
<protein>
    <submittedName>
        <fullName evidence="2">Uncharacterized protein</fullName>
    </submittedName>
</protein>
<evidence type="ECO:0000313" key="3">
    <source>
        <dbReference type="Proteomes" id="UP001521116"/>
    </source>
</evidence>
<evidence type="ECO:0000256" key="1">
    <source>
        <dbReference type="SAM" id="MobiDB-lite"/>
    </source>
</evidence>
<organism evidence="2 3">
    <name type="scientific">Neofusicoccum ribis</name>
    <dbReference type="NCBI Taxonomy" id="45134"/>
    <lineage>
        <taxon>Eukaryota</taxon>
        <taxon>Fungi</taxon>
        <taxon>Dikarya</taxon>
        <taxon>Ascomycota</taxon>
        <taxon>Pezizomycotina</taxon>
        <taxon>Dothideomycetes</taxon>
        <taxon>Dothideomycetes incertae sedis</taxon>
        <taxon>Botryosphaeriales</taxon>
        <taxon>Botryosphaeriaceae</taxon>
        <taxon>Neofusicoccum</taxon>
    </lineage>
</organism>
<comment type="caution">
    <text evidence="2">The sequence shown here is derived from an EMBL/GenBank/DDBJ whole genome shotgun (WGS) entry which is preliminary data.</text>
</comment>
<evidence type="ECO:0000313" key="2">
    <source>
        <dbReference type="EMBL" id="KAL1619766.1"/>
    </source>
</evidence>
<accession>A0ABR3SFT4</accession>
<sequence>MDADHRVKSPKHRLTCDNCKKSKPGPSSSPKTASFNANVSTNPDSNASTDASVDGTDTSTDTSTNTTALTSTGPETSVVDGELPSLSLAGLELQWDVPASAFDFPPLDTTTTTTTTTPGVFSWNLDTIFASEPANTQPDGGLDSIRAESRPAEESACSCAAELLDCLFQVAAELGAAEDGASRVLRAITASRQVLDVCQTVLCCSRCVARWSTTLMLCQAADQIALALDLGSVWTDSASPRYYLQADGLARENVLLRFGNYTVNGANRRLVLRSMLVRRLISLQEVMDMARCAIDALDLSTITPCEKTLVGLVTEVVGVVSSKVDLVSTSL</sequence>
<feature type="region of interest" description="Disordered" evidence="1">
    <location>
        <begin position="1"/>
        <end position="81"/>
    </location>
</feature>
<feature type="compositionally biased region" description="Low complexity" evidence="1">
    <location>
        <begin position="47"/>
        <end position="72"/>
    </location>
</feature>
<dbReference type="Proteomes" id="UP001521116">
    <property type="component" value="Unassembled WGS sequence"/>
</dbReference>